<dbReference type="EMBL" id="BLZA01000009">
    <property type="protein sequence ID" value="GHJ84583.1"/>
    <property type="molecule type" value="Genomic_DNA"/>
</dbReference>
<name>A0A8H3TP37_9TREE</name>
<dbReference type="OrthoDB" id="2155101at2759"/>
<dbReference type="PANTHER" id="PTHR28011:SF1">
    <property type="entry name" value="NON-CLASSICAL EXPORT PROTEIN 1"/>
    <property type="match status" value="1"/>
</dbReference>
<dbReference type="Pfam" id="PF11654">
    <property type="entry name" value="NCE101"/>
    <property type="match status" value="1"/>
</dbReference>
<dbReference type="GO" id="GO:0009306">
    <property type="term" value="P:protein secretion"/>
    <property type="evidence" value="ECO:0007669"/>
    <property type="project" value="InterPro"/>
</dbReference>
<protein>
    <submittedName>
        <fullName evidence="1">Uncharacterized protein</fullName>
    </submittedName>
</protein>
<reference evidence="1" key="1">
    <citation type="submission" date="2020-07" db="EMBL/GenBank/DDBJ databases">
        <title>Draft Genome Sequence of a Deep-Sea Yeast, Naganishia (Cryptococcus) liquefaciens strain N6.</title>
        <authorList>
            <person name="Han Y.W."/>
            <person name="Kajitani R."/>
            <person name="Morimoto H."/>
            <person name="Parhat M."/>
            <person name="Tsubouchi H."/>
            <person name="Bakenova O."/>
            <person name="Ogata M."/>
            <person name="Argunhan B."/>
            <person name="Aoki R."/>
            <person name="Kajiwara S."/>
            <person name="Itoh T."/>
            <person name="Iwasaki H."/>
        </authorList>
    </citation>
    <scope>NUCLEOTIDE SEQUENCE</scope>
    <source>
        <strain evidence="1">N6</strain>
    </source>
</reference>
<dbReference type="Proteomes" id="UP000620104">
    <property type="component" value="Unassembled WGS sequence"/>
</dbReference>
<gene>
    <name evidence="1" type="ORF">NliqN6_0985</name>
</gene>
<dbReference type="InterPro" id="IPR024242">
    <property type="entry name" value="NCE101"/>
</dbReference>
<accession>A0A8H3TP37</accession>
<dbReference type="AlphaFoldDB" id="A0A8H3TP37"/>
<dbReference type="PANTHER" id="PTHR28011">
    <property type="entry name" value="NON-CLASSICAL EXPORT PROTEIN 1"/>
    <property type="match status" value="1"/>
</dbReference>
<comment type="caution">
    <text evidence="1">The sequence shown here is derived from an EMBL/GenBank/DDBJ whole genome shotgun (WGS) entry which is preliminary data.</text>
</comment>
<keyword evidence="2" id="KW-1185">Reference proteome</keyword>
<organism evidence="1 2">
    <name type="scientific">Naganishia liquefaciens</name>
    <dbReference type="NCBI Taxonomy" id="104408"/>
    <lineage>
        <taxon>Eukaryota</taxon>
        <taxon>Fungi</taxon>
        <taxon>Dikarya</taxon>
        <taxon>Basidiomycota</taxon>
        <taxon>Agaricomycotina</taxon>
        <taxon>Tremellomycetes</taxon>
        <taxon>Filobasidiales</taxon>
        <taxon>Filobasidiaceae</taxon>
        <taxon>Naganishia</taxon>
    </lineage>
</organism>
<evidence type="ECO:0000313" key="2">
    <source>
        <dbReference type="Proteomes" id="UP000620104"/>
    </source>
</evidence>
<evidence type="ECO:0000313" key="1">
    <source>
        <dbReference type="EMBL" id="GHJ84583.1"/>
    </source>
</evidence>
<sequence length="90" mass="10468">MSTRYLLGRYMDPMLGVFTGILAYHLHESNPRSRPEPGHRLNELVAWQWNQSKEARRAKEESLSRRFGAAEEAELERLRRELTGVTVGEK</sequence>
<proteinExistence type="predicted"/>